<dbReference type="GO" id="GO:0006955">
    <property type="term" value="P:immune response"/>
    <property type="evidence" value="ECO:0007669"/>
    <property type="project" value="TreeGrafter"/>
</dbReference>
<gene>
    <name evidence="1" type="ORF">FQN60_007331</name>
</gene>
<feature type="non-terminal residue" evidence="1">
    <location>
        <position position="1"/>
    </location>
</feature>
<name>A0A5J5C7E8_9PERO</name>
<proteinExistence type="predicted"/>
<evidence type="ECO:0000313" key="1">
    <source>
        <dbReference type="EMBL" id="KAA8577597.1"/>
    </source>
</evidence>
<dbReference type="Gene3D" id="3.40.50.300">
    <property type="entry name" value="P-loop containing nucleotide triphosphate hydrolases"/>
    <property type="match status" value="1"/>
</dbReference>
<sequence length="194" mass="21414">HKAGDLQYVKDYEPDHEDIKQIRILLYGPVGAGKSSFINSVSSVVRGRMTTPALASATTSDKSFTKKYVTHKIKKGRGQSKTYYPYVFNDVMGLEKGDGVRAEDIKLALRGHVKEGYKFNPASALSEGDPGYNPCPSPEDKVHVLVCVLSANAAEFTDSVLQKMADIRELASDMACPETEKDLKNVYKSKHIKK</sequence>
<accession>A0A5J5C7E8</accession>
<feature type="non-terminal residue" evidence="1">
    <location>
        <position position="194"/>
    </location>
</feature>
<dbReference type="CDD" id="cd00882">
    <property type="entry name" value="Ras_like_GTPase"/>
    <property type="match status" value="1"/>
</dbReference>
<dbReference type="Proteomes" id="UP000327493">
    <property type="component" value="Unassembled WGS sequence"/>
</dbReference>
<dbReference type="PANTHER" id="PTHR14241:SF1">
    <property type="entry name" value="INTERFERON-INDUCED PROTEIN 44-RELATED"/>
    <property type="match status" value="1"/>
</dbReference>
<dbReference type="PANTHER" id="PTHR14241">
    <property type="entry name" value="INTERFERON-INDUCED PROTEIN 44"/>
    <property type="match status" value="1"/>
</dbReference>
<dbReference type="InterPro" id="IPR027417">
    <property type="entry name" value="P-loop_NTPase"/>
</dbReference>
<organism evidence="1 2">
    <name type="scientific">Etheostoma spectabile</name>
    <name type="common">orangethroat darter</name>
    <dbReference type="NCBI Taxonomy" id="54343"/>
    <lineage>
        <taxon>Eukaryota</taxon>
        <taxon>Metazoa</taxon>
        <taxon>Chordata</taxon>
        <taxon>Craniata</taxon>
        <taxon>Vertebrata</taxon>
        <taxon>Euteleostomi</taxon>
        <taxon>Actinopterygii</taxon>
        <taxon>Neopterygii</taxon>
        <taxon>Teleostei</taxon>
        <taxon>Neoteleostei</taxon>
        <taxon>Acanthomorphata</taxon>
        <taxon>Eupercaria</taxon>
        <taxon>Perciformes</taxon>
        <taxon>Percoidei</taxon>
        <taxon>Percidae</taxon>
        <taxon>Etheostomatinae</taxon>
        <taxon>Etheostoma</taxon>
    </lineage>
</organism>
<reference evidence="1 2" key="1">
    <citation type="submission" date="2019-08" db="EMBL/GenBank/DDBJ databases">
        <title>A chromosome-level genome assembly, high-density linkage maps, and genome scans reveal the genomic architecture of hybrid incompatibilities underlying speciation via character displacement in darters (Percidae: Etheostominae).</title>
        <authorList>
            <person name="Moran R.L."/>
            <person name="Catchen J.M."/>
            <person name="Fuller R.C."/>
        </authorList>
    </citation>
    <scope>NUCLEOTIDE SEQUENCE [LARGE SCALE GENOMIC DNA]</scope>
    <source>
        <strain evidence="1">EspeVRDwgs_2016</strain>
        <tissue evidence="1">Muscle</tissue>
    </source>
</reference>
<dbReference type="EMBL" id="VOFY01002366">
    <property type="protein sequence ID" value="KAA8577597.1"/>
    <property type="molecule type" value="Genomic_DNA"/>
</dbReference>
<protein>
    <recommendedName>
        <fullName evidence="3">G domain-containing protein</fullName>
    </recommendedName>
</protein>
<evidence type="ECO:0008006" key="3">
    <source>
        <dbReference type="Google" id="ProtNLM"/>
    </source>
</evidence>
<dbReference type="SUPFAM" id="SSF52540">
    <property type="entry name" value="P-loop containing nucleoside triphosphate hydrolases"/>
    <property type="match status" value="1"/>
</dbReference>
<evidence type="ECO:0000313" key="2">
    <source>
        <dbReference type="Proteomes" id="UP000327493"/>
    </source>
</evidence>
<keyword evidence="2" id="KW-1185">Reference proteome</keyword>
<comment type="caution">
    <text evidence="1">The sequence shown here is derived from an EMBL/GenBank/DDBJ whole genome shotgun (WGS) entry which is preliminary data.</text>
</comment>
<dbReference type="AlphaFoldDB" id="A0A5J5C7E8"/>